<feature type="chain" id="PRO_5040537177" description="Carboxylic ester hydrolase" evidence="6">
    <location>
        <begin position="22"/>
        <end position="563"/>
    </location>
</feature>
<organism evidence="8 9">
    <name type="scientific">Fopius arisanus</name>
    <dbReference type="NCBI Taxonomy" id="64838"/>
    <lineage>
        <taxon>Eukaryota</taxon>
        <taxon>Metazoa</taxon>
        <taxon>Ecdysozoa</taxon>
        <taxon>Arthropoda</taxon>
        <taxon>Hexapoda</taxon>
        <taxon>Insecta</taxon>
        <taxon>Pterygota</taxon>
        <taxon>Neoptera</taxon>
        <taxon>Endopterygota</taxon>
        <taxon>Hymenoptera</taxon>
        <taxon>Apocrita</taxon>
        <taxon>Ichneumonoidea</taxon>
        <taxon>Braconidae</taxon>
        <taxon>Opiinae</taxon>
        <taxon>Fopius</taxon>
    </lineage>
</organism>
<keyword evidence="3 6" id="KW-0378">Hydrolase</keyword>
<evidence type="ECO:0000256" key="5">
    <source>
        <dbReference type="ARBA" id="ARBA00023180"/>
    </source>
</evidence>
<feature type="domain" description="Carboxylesterase type B" evidence="7">
    <location>
        <begin position="22"/>
        <end position="537"/>
    </location>
</feature>
<keyword evidence="2" id="KW-0719">Serine esterase</keyword>
<dbReference type="KEGG" id="fas:105264834"/>
<dbReference type="Proteomes" id="UP000694866">
    <property type="component" value="Unplaced"/>
</dbReference>
<evidence type="ECO:0000256" key="1">
    <source>
        <dbReference type="ARBA" id="ARBA00005964"/>
    </source>
</evidence>
<dbReference type="EC" id="3.1.1.-" evidence="6"/>
<dbReference type="InterPro" id="IPR002018">
    <property type="entry name" value="CarbesteraseB"/>
</dbReference>
<keyword evidence="6" id="KW-0732">Signal</keyword>
<protein>
    <recommendedName>
        <fullName evidence="6">Carboxylic ester hydrolase</fullName>
        <ecNumber evidence="6">3.1.1.-</ecNumber>
    </recommendedName>
</protein>
<evidence type="ECO:0000256" key="3">
    <source>
        <dbReference type="ARBA" id="ARBA00022801"/>
    </source>
</evidence>
<dbReference type="GeneID" id="105264834"/>
<feature type="signal peptide" evidence="6">
    <location>
        <begin position="1"/>
        <end position="21"/>
    </location>
</feature>
<dbReference type="SUPFAM" id="SSF53474">
    <property type="entry name" value="alpha/beta-Hydrolases"/>
    <property type="match status" value="1"/>
</dbReference>
<gene>
    <name evidence="9" type="primary">LOC105264834</name>
</gene>
<name>A0A9R1T020_9HYME</name>
<evidence type="ECO:0000256" key="6">
    <source>
        <dbReference type="RuleBase" id="RU361235"/>
    </source>
</evidence>
<dbReference type="InterPro" id="IPR029058">
    <property type="entry name" value="AB_hydrolase_fold"/>
</dbReference>
<dbReference type="PANTHER" id="PTHR43142">
    <property type="entry name" value="CARBOXYLIC ESTER HYDROLASE"/>
    <property type="match status" value="1"/>
</dbReference>
<accession>A0A9R1T020</accession>
<keyword evidence="5" id="KW-0325">Glycoprotein</keyword>
<dbReference type="PROSITE" id="PS00122">
    <property type="entry name" value="CARBOXYLESTERASE_B_1"/>
    <property type="match status" value="1"/>
</dbReference>
<dbReference type="Gene3D" id="3.40.50.1820">
    <property type="entry name" value="alpha/beta hydrolase"/>
    <property type="match status" value="1"/>
</dbReference>
<keyword evidence="4" id="KW-1015">Disulfide bond</keyword>
<reference evidence="9" key="1">
    <citation type="submission" date="2025-08" db="UniProtKB">
        <authorList>
            <consortium name="RefSeq"/>
        </authorList>
    </citation>
    <scope>IDENTIFICATION</scope>
    <source>
        <strain evidence="9">USDA-PBARC FA_bdor</strain>
        <tissue evidence="9">Whole organism</tissue>
    </source>
</reference>
<dbReference type="OrthoDB" id="3200163at2759"/>
<dbReference type="Pfam" id="PF00135">
    <property type="entry name" value="COesterase"/>
    <property type="match status" value="1"/>
</dbReference>
<keyword evidence="8" id="KW-1185">Reference proteome</keyword>
<dbReference type="RefSeq" id="XP_011300283.1">
    <property type="nucleotide sequence ID" value="XM_011301981.1"/>
</dbReference>
<dbReference type="GO" id="GO:0052689">
    <property type="term" value="F:carboxylic ester hydrolase activity"/>
    <property type="evidence" value="ECO:0007669"/>
    <property type="project" value="UniProtKB-KW"/>
</dbReference>
<evidence type="ECO:0000313" key="8">
    <source>
        <dbReference type="Proteomes" id="UP000694866"/>
    </source>
</evidence>
<evidence type="ECO:0000256" key="4">
    <source>
        <dbReference type="ARBA" id="ARBA00023157"/>
    </source>
</evidence>
<evidence type="ECO:0000313" key="9">
    <source>
        <dbReference type="RefSeq" id="XP_011300283.1"/>
    </source>
</evidence>
<evidence type="ECO:0000256" key="2">
    <source>
        <dbReference type="ARBA" id="ARBA00022487"/>
    </source>
</evidence>
<dbReference type="InterPro" id="IPR019826">
    <property type="entry name" value="Carboxylesterase_B_AS"/>
</dbReference>
<sequence length="563" mass="62657">MAYRSLLTVITVLWYSRGSLAEPEVITRTGVISGTSIITRRGRGVFAFRGIPYAKAPIGALRFRSPEPAEPWDGIFRANEDPVPCPQVSDDGDIIGNEDCLKLSVYTPRIDLADLLPVMVFIHGGAFVRGDISSSSLAPDFLLDHDIILVAMQYRLTALGFISTGDEVAPGNFGLKDQLLALRWVQENIENFGGDPGRVTLFGQSAGSVSVNLHVLSSQSRGLFHQFIGQSGSALCPWAFEDSTTYKDYSFSLGRNLGCPTTTSKELIDCLRNVDVGMLINDYNGFDDFRKETAITWIPTREPPGNDAFLTDLPINLILDGNLADLPNISGVVKNEGLIVTLMLYANSTLYDYFLGDVESLMTRLSSSFLIDSRASRLAADVKNFYISGIDEKNKTQILSAITDIISDSLFLFPQILQLQLATKKLTSPHYYYSFEYRGTFSKTAIILKNNENIGVTHADELIYIFPVNYTIFGVEEDSLSEEDHKMIDIITELWTSFAINGVPTTSYAERSDLWETYNDETNAHLVIGSGPQARVDLLHHFLEPRMHFWAMEILKLLLFNGR</sequence>
<proteinExistence type="inferred from homology"/>
<dbReference type="AlphaFoldDB" id="A0A9R1T020"/>
<dbReference type="PANTHER" id="PTHR43142:SF1">
    <property type="entry name" value="CARBOXYLIC ESTER HYDROLASE"/>
    <property type="match status" value="1"/>
</dbReference>
<evidence type="ECO:0000259" key="7">
    <source>
        <dbReference type="Pfam" id="PF00135"/>
    </source>
</evidence>
<comment type="similarity">
    <text evidence="1 6">Belongs to the type-B carboxylesterase/lipase family.</text>
</comment>